<dbReference type="GO" id="GO:0055086">
    <property type="term" value="P:nucleobase-containing small molecule metabolic process"/>
    <property type="evidence" value="ECO:0007669"/>
    <property type="project" value="UniProtKB-ARBA"/>
</dbReference>
<reference evidence="17 18" key="1">
    <citation type="submission" date="2020-08" db="EMBL/GenBank/DDBJ databases">
        <title>Genomic Encyclopedia of Type Strains, Phase III (KMG-III): the genomes of soil and plant-associated and newly described type strains.</title>
        <authorList>
            <person name="Whitman W."/>
        </authorList>
    </citation>
    <scope>NUCLEOTIDE SEQUENCE [LARGE SCALE GENOMIC DNA]</scope>
    <source>
        <strain evidence="17 18">CECT 8075</strain>
    </source>
</reference>
<comment type="cofactor">
    <cofactor evidence="1 14 15">
        <name>Zn(2+)</name>
        <dbReference type="ChEBI" id="CHEBI:29105"/>
    </cofactor>
</comment>
<dbReference type="Proteomes" id="UP000536179">
    <property type="component" value="Unassembled WGS sequence"/>
</dbReference>
<dbReference type="NCBIfam" id="TIGR01354">
    <property type="entry name" value="cyt_deam_tetra"/>
    <property type="match status" value="1"/>
</dbReference>
<dbReference type="Pfam" id="PF00383">
    <property type="entry name" value="dCMP_cyt_deam_1"/>
    <property type="match status" value="1"/>
</dbReference>
<dbReference type="GO" id="GO:0042802">
    <property type="term" value="F:identical protein binding"/>
    <property type="evidence" value="ECO:0007669"/>
    <property type="project" value="UniProtKB-ARBA"/>
</dbReference>
<evidence type="ECO:0000259" key="16">
    <source>
        <dbReference type="PROSITE" id="PS51747"/>
    </source>
</evidence>
<keyword evidence="6 14" id="KW-0479">Metal-binding</keyword>
<keyword evidence="18" id="KW-1185">Reference proteome</keyword>
<evidence type="ECO:0000256" key="15">
    <source>
        <dbReference type="RuleBase" id="RU364006"/>
    </source>
</evidence>
<comment type="similarity">
    <text evidence="3 15">Belongs to the cytidine and deoxycytidylate deaminase family.</text>
</comment>
<dbReference type="InterPro" id="IPR006262">
    <property type="entry name" value="Cyt_deam_tetra"/>
</dbReference>
<evidence type="ECO:0000256" key="10">
    <source>
        <dbReference type="ARBA" id="ARBA00049252"/>
    </source>
</evidence>
<dbReference type="NCBIfam" id="NF004064">
    <property type="entry name" value="PRK05578.1"/>
    <property type="match status" value="1"/>
</dbReference>
<comment type="caution">
    <text evidence="17">The sequence shown here is derived from an EMBL/GenBank/DDBJ whole genome shotgun (WGS) entry which is preliminary data.</text>
</comment>
<comment type="catalytic activity">
    <reaction evidence="11 15">
        <text>cytidine + H2O + H(+) = uridine + NH4(+)</text>
        <dbReference type="Rhea" id="RHEA:16069"/>
        <dbReference type="ChEBI" id="CHEBI:15377"/>
        <dbReference type="ChEBI" id="CHEBI:15378"/>
        <dbReference type="ChEBI" id="CHEBI:16704"/>
        <dbReference type="ChEBI" id="CHEBI:17562"/>
        <dbReference type="ChEBI" id="CHEBI:28938"/>
        <dbReference type="EC" id="3.5.4.5"/>
    </reaction>
</comment>
<dbReference type="PANTHER" id="PTHR11644">
    <property type="entry name" value="CYTIDINE DEAMINASE"/>
    <property type="match status" value="1"/>
</dbReference>
<dbReference type="PROSITE" id="PS51747">
    <property type="entry name" value="CYT_DCMP_DEAMINASES_2"/>
    <property type="match status" value="1"/>
</dbReference>
<dbReference type="SUPFAM" id="SSF53927">
    <property type="entry name" value="Cytidine deaminase-like"/>
    <property type="match status" value="1"/>
</dbReference>
<evidence type="ECO:0000256" key="9">
    <source>
        <dbReference type="ARBA" id="ARBA00032005"/>
    </source>
</evidence>
<comment type="function">
    <text evidence="2 15">This enzyme scavenges exogenous and endogenous cytidine and 2'-deoxycytidine for UMP synthesis.</text>
</comment>
<evidence type="ECO:0000256" key="1">
    <source>
        <dbReference type="ARBA" id="ARBA00001947"/>
    </source>
</evidence>
<dbReference type="InterPro" id="IPR002125">
    <property type="entry name" value="CMP_dCMP_dom"/>
</dbReference>
<accession>A0A7W5E399</accession>
<evidence type="ECO:0000256" key="8">
    <source>
        <dbReference type="ARBA" id="ARBA00022833"/>
    </source>
</evidence>
<feature type="binding site" evidence="14">
    <location>
        <position position="109"/>
    </location>
    <ligand>
        <name>Zn(2+)</name>
        <dbReference type="ChEBI" id="CHEBI:29105"/>
        <note>catalytic</note>
    </ligand>
</feature>
<dbReference type="FunFam" id="3.40.140.10:FF:000008">
    <property type="entry name" value="Cytidine deaminase"/>
    <property type="match status" value="1"/>
</dbReference>
<evidence type="ECO:0000313" key="18">
    <source>
        <dbReference type="Proteomes" id="UP000536179"/>
    </source>
</evidence>
<organism evidence="17 18">
    <name type="scientific">Aporhodopirellula rubra</name>
    <dbReference type="NCBI Taxonomy" id="980271"/>
    <lineage>
        <taxon>Bacteria</taxon>
        <taxon>Pseudomonadati</taxon>
        <taxon>Planctomycetota</taxon>
        <taxon>Planctomycetia</taxon>
        <taxon>Pirellulales</taxon>
        <taxon>Pirellulaceae</taxon>
        <taxon>Aporhodopirellula</taxon>
    </lineage>
</organism>
<evidence type="ECO:0000256" key="4">
    <source>
        <dbReference type="ARBA" id="ARBA00012783"/>
    </source>
</evidence>
<dbReference type="EC" id="3.5.4.5" evidence="4 15"/>
<evidence type="ECO:0000256" key="12">
    <source>
        <dbReference type="PIRSR" id="PIRSR606262-1"/>
    </source>
</evidence>
<dbReference type="PROSITE" id="PS00903">
    <property type="entry name" value="CYT_DCMP_DEAMINASES_1"/>
    <property type="match status" value="1"/>
</dbReference>
<feature type="domain" description="CMP/dCMP-type deaminase" evidence="16">
    <location>
        <begin position="23"/>
        <end position="148"/>
    </location>
</feature>
<feature type="binding site" evidence="14">
    <location>
        <position position="75"/>
    </location>
    <ligand>
        <name>Zn(2+)</name>
        <dbReference type="ChEBI" id="CHEBI:29105"/>
        <note>catalytic</note>
    </ligand>
</feature>
<evidence type="ECO:0000256" key="13">
    <source>
        <dbReference type="PIRSR" id="PIRSR606262-2"/>
    </source>
</evidence>
<feature type="binding site" evidence="14">
    <location>
        <position position="106"/>
    </location>
    <ligand>
        <name>Zn(2+)</name>
        <dbReference type="ChEBI" id="CHEBI:29105"/>
        <note>catalytic</note>
    </ligand>
</feature>
<evidence type="ECO:0000313" key="17">
    <source>
        <dbReference type="EMBL" id="MBB3208517.1"/>
    </source>
</evidence>
<dbReference type="InterPro" id="IPR016193">
    <property type="entry name" value="Cytidine_deaminase-like"/>
</dbReference>
<feature type="binding site" evidence="13">
    <location>
        <begin position="64"/>
        <end position="70"/>
    </location>
    <ligand>
        <name>substrate</name>
    </ligand>
</feature>
<keyword evidence="7 15" id="KW-0378">Hydrolase</keyword>
<evidence type="ECO:0000256" key="7">
    <source>
        <dbReference type="ARBA" id="ARBA00022801"/>
    </source>
</evidence>
<name>A0A7W5E399_9BACT</name>
<evidence type="ECO:0000256" key="2">
    <source>
        <dbReference type="ARBA" id="ARBA00003949"/>
    </source>
</evidence>
<dbReference type="InterPro" id="IPR016192">
    <property type="entry name" value="APOBEC/CMP_deaminase_Zn-bd"/>
</dbReference>
<comment type="catalytic activity">
    <reaction evidence="10 15">
        <text>2'-deoxycytidine + H2O + H(+) = 2'-deoxyuridine + NH4(+)</text>
        <dbReference type="Rhea" id="RHEA:13433"/>
        <dbReference type="ChEBI" id="CHEBI:15377"/>
        <dbReference type="ChEBI" id="CHEBI:15378"/>
        <dbReference type="ChEBI" id="CHEBI:15698"/>
        <dbReference type="ChEBI" id="CHEBI:16450"/>
        <dbReference type="ChEBI" id="CHEBI:28938"/>
        <dbReference type="EC" id="3.5.4.5"/>
    </reaction>
</comment>
<dbReference type="GO" id="GO:0004126">
    <property type="term" value="F:cytidine deaminase activity"/>
    <property type="evidence" value="ECO:0007669"/>
    <property type="project" value="UniProtKB-UniRule"/>
</dbReference>
<dbReference type="PANTHER" id="PTHR11644:SF2">
    <property type="entry name" value="CYTIDINE DEAMINASE"/>
    <property type="match status" value="1"/>
</dbReference>
<dbReference type="AlphaFoldDB" id="A0A7W5E399"/>
<proteinExistence type="inferred from homology"/>
<dbReference type="GO" id="GO:0005829">
    <property type="term" value="C:cytosol"/>
    <property type="evidence" value="ECO:0007669"/>
    <property type="project" value="TreeGrafter"/>
</dbReference>
<evidence type="ECO:0000256" key="5">
    <source>
        <dbReference type="ARBA" id="ARBA00018266"/>
    </source>
</evidence>
<protein>
    <recommendedName>
        <fullName evidence="5 15">Cytidine deaminase</fullName>
        <ecNumber evidence="4 15">3.5.4.5</ecNumber>
    </recommendedName>
    <alternativeName>
        <fullName evidence="9 15">Cytidine aminohydrolase</fullName>
    </alternativeName>
</protein>
<dbReference type="GO" id="GO:0008270">
    <property type="term" value="F:zinc ion binding"/>
    <property type="evidence" value="ECO:0007669"/>
    <property type="project" value="UniProtKB-UniRule"/>
</dbReference>
<dbReference type="CDD" id="cd01283">
    <property type="entry name" value="cytidine_deaminase"/>
    <property type="match status" value="1"/>
</dbReference>
<feature type="active site" description="Proton donor" evidence="12">
    <location>
        <position position="77"/>
    </location>
</feature>
<dbReference type="GO" id="GO:0072527">
    <property type="term" value="P:pyrimidine-containing compound metabolic process"/>
    <property type="evidence" value="ECO:0007669"/>
    <property type="project" value="UniProtKB-ARBA"/>
</dbReference>
<evidence type="ECO:0000256" key="11">
    <source>
        <dbReference type="ARBA" id="ARBA00049558"/>
    </source>
</evidence>
<dbReference type="InterPro" id="IPR050202">
    <property type="entry name" value="Cyt/Deoxycyt_deaminase"/>
</dbReference>
<evidence type="ECO:0000256" key="6">
    <source>
        <dbReference type="ARBA" id="ARBA00022723"/>
    </source>
</evidence>
<sequence>MSLISARTSKVMANSEFEAPAEEDVNRLIQAAILARDHAYAPHSHFYVGAAVLLHDGRIIGGCNVENASYSLTQCAERVAVTTSVATGYRSFRAVAIASVGGAMPCGACRQVLAEFGMDVYVYTIDVIDGEQQVRRLSELLPDAFLTSDIPSS</sequence>
<gene>
    <name evidence="17" type="ORF">FHS27_004346</name>
</gene>
<evidence type="ECO:0000256" key="3">
    <source>
        <dbReference type="ARBA" id="ARBA00006576"/>
    </source>
</evidence>
<keyword evidence="8 14" id="KW-0862">Zinc</keyword>
<dbReference type="EMBL" id="JACHXU010000016">
    <property type="protein sequence ID" value="MBB3208517.1"/>
    <property type="molecule type" value="Genomic_DNA"/>
</dbReference>
<evidence type="ECO:0000256" key="14">
    <source>
        <dbReference type="PIRSR" id="PIRSR606262-3"/>
    </source>
</evidence>
<dbReference type="Gene3D" id="3.40.140.10">
    <property type="entry name" value="Cytidine Deaminase, domain 2"/>
    <property type="match status" value="1"/>
</dbReference>